<proteinExistence type="inferred from homology"/>
<dbReference type="InterPro" id="IPR014782">
    <property type="entry name" value="Peptidase_M1_dom"/>
</dbReference>
<dbReference type="OrthoDB" id="100605at2"/>
<dbReference type="GO" id="GO:0006508">
    <property type="term" value="P:proteolysis"/>
    <property type="evidence" value="ECO:0007669"/>
    <property type="project" value="UniProtKB-KW"/>
</dbReference>
<evidence type="ECO:0000256" key="3">
    <source>
        <dbReference type="ARBA" id="ARBA00010136"/>
    </source>
</evidence>
<dbReference type="EC" id="3.4.11.2" evidence="4"/>
<evidence type="ECO:0000256" key="10">
    <source>
        <dbReference type="ARBA" id="ARBA00023049"/>
    </source>
</evidence>
<dbReference type="InterPro" id="IPR001930">
    <property type="entry name" value="Peptidase_M1"/>
</dbReference>
<evidence type="ECO:0000256" key="4">
    <source>
        <dbReference type="ARBA" id="ARBA00012564"/>
    </source>
</evidence>
<evidence type="ECO:0000256" key="1">
    <source>
        <dbReference type="ARBA" id="ARBA00000098"/>
    </source>
</evidence>
<keyword evidence="7" id="KW-0479">Metal-binding</keyword>
<evidence type="ECO:0000259" key="12">
    <source>
        <dbReference type="Pfam" id="PF17900"/>
    </source>
</evidence>
<evidence type="ECO:0000256" key="6">
    <source>
        <dbReference type="ARBA" id="ARBA00022670"/>
    </source>
</evidence>
<dbReference type="PANTHER" id="PTHR11533">
    <property type="entry name" value="PROTEASE M1 ZINC METALLOPROTEASE"/>
    <property type="match status" value="1"/>
</dbReference>
<dbReference type="GO" id="GO:0043171">
    <property type="term" value="P:peptide catabolic process"/>
    <property type="evidence" value="ECO:0007669"/>
    <property type="project" value="TreeGrafter"/>
</dbReference>
<gene>
    <name evidence="13" type="ORF">D9O36_12615</name>
</gene>
<dbReference type="PRINTS" id="PR00756">
    <property type="entry name" value="ALADIPTASE"/>
</dbReference>
<dbReference type="PROSITE" id="PS51257">
    <property type="entry name" value="PROKAR_LIPOPROTEIN"/>
    <property type="match status" value="1"/>
</dbReference>
<keyword evidence="9" id="KW-0862">Zinc</keyword>
<dbReference type="Gene3D" id="1.10.390.10">
    <property type="entry name" value="Neutral Protease Domain 2"/>
    <property type="match status" value="1"/>
</dbReference>
<reference evidence="13 14" key="1">
    <citation type="journal article" date="2019" name="Mar. Drugs">
        <title>Comparative Genomics and CAZyme Genome Repertoires of Marine Zobellia amurskyensis KMM 3526(T) and Zobellia laminariae KMM 3676(T).</title>
        <authorList>
            <person name="Chernysheva N."/>
            <person name="Bystritskaya E."/>
            <person name="Stenkova A."/>
            <person name="Golovkin I."/>
            <person name="Nedashkovskaya O."/>
            <person name="Isaeva M."/>
        </authorList>
    </citation>
    <scope>NUCLEOTIDE SEQUENCE [LARGE SCALE GENOMIC DNA]</scope>
    <source>
        <strain evidence="13 14">KMM 3526</strain>
    </source>
</reference>
<dbReference type="SUPFAM" id="SSF55486">
    <property type="entry name" value="Metalloproteases ('zincins'), catalytic domain"/>
    <property type="match status" value="1"/>
</dbReference>
<evidence type="ECO:0000313" key="13">
    <source>
        <dbReference type="EMBL" id="MUH36688.1"/>
    </source>
</evidence>
<dbReference type="InterPro" id="IPR042097">
    <property type="entry name" value="Aminopeptidase_N-like_N_sf"/>
</dbReference>
<comment type="catalytic activity">
    <reaction evidence="1">
        <text>Release of an N-terminal amino acid, Xaa-|-Yaa- from a peptide, amide or arylamide. Xaa is preferably Ala, but may be most amino acids including Pro (slow action). When a terminal hydrophobic residue is followed by a prolyl residue, the two may be released as an intact Xaa-Pro dipeptide.</text>
        <dbReference type="EC" id="3.4.11.2"/>
    </reaction>
</comment>
<accession>A0A7X2ZUL1</accession>
<sequence length="860" mass="99003">MKILYITLVSALLLFSCENNKNKVSQIEDGVSLELATYRKTQVSNVNYQLDFQIPKEKTEPIPSKLVLSFQISNLDAPLLLDFKEKSSNLKSILVNTKAVAIAHEHEHIKIASKHLKIGENTIEIDFIAGESSLNRNQNYLYTLLVPDRARTLFPCFDQPNIKATYSLAITAPKDWAVLCGAPEISKQDSNGFTTHHFAETDLMSTYLFSFVAGEFAVTQYNPGDFDMTMLYRETDKEKITYSTDTIFNLHQQSLSFLEEYTNQKFPFQKLDFATIPGYQYGGMEHVGAVQYKESALFLDETSTENEKLRRLKLIAHETSHMWFGDLVTMDWFNDVWMKEVFANFIADKIANPAFPDINHDLSFMTTHYPRAYSEDRTKGSNPIRQELNNLNNAGSLYGSIIYSKTPIMMRQLEIVLGKEVFQKGVQEYIKTYSNSNATWNDLIEILAENTDIDVQKWSETWVNAAGRPIFHEQIVYDDNENISSFEISQTAEDDSYHVWPQTFDLTLVYKDSLQNISVDMKSSSVNLHEAIGKPKPLSIIYNSNGMGYGIFPMYAIKDQTAPRIEDDITRGYMFINTYENSLKGVVAPTDALEFYRQNLIIEKNELLTNLLSGYITTIFWKYLSPEERTAYQPLLADILWSQLQMEIPSNVKKTLFSTFRSIAYSEKSREQLYEVWHKDITLPNLKLNTDDYTRMAKSLALFNHPEHQSIIQETQKALENPDKLAEFNFLLPSLSNDVDVRNRFFKSLTDEKNRQKESWALNALSNLNHPLREKESLKNLRVSLDLLEEVQKTGDIFFPKGWLNNTIGRHTSAEAYSILDNFLTENPNLKPTLLSKLMQASDDLYRVRLLNEKKTKQNK</sequence>
<dbReference type="PANTHER" id="PTHR11533:SF299">
    <property type="entry name" value="AMINOPEPTIDASE"/>
    <property type="match status" value="1"/>
</dbReference>
<evidence type="ECO:0000256" key="5">
    <source>
        <dbReference type="ARBA" id="ARBA00015611"/>
    </source>
</evidence>
<dbReference type="CDD" id="cd09602">
    <property type="entry name" value="M1_APN"/>
    <property type="match status" value="1"/>
</dbReference>
<feature type="domain" description="Peptidase M1 membrane alanine aminopeptidase" evidence="11">
    <location>
        <begin position="248"/>
        <end position="462"/>
    </location>
</feature>
<keyword evidence="6" id="KW-0645">Protease</keyword>
<dbReference type="AlphaFoldDB" id="A0A7X2ZUL1"/>
<keyword evidence="8" id="KW-0378">Hydrolase</keyword>
<dbReference type="EMBL" id="RCNR01000023">
    <property type="protein sequence ID" value="MUH36688.1"/>
    <property type="molecule type" value="Genomic_DNA"/>
</dbReference>
<dbReference type="GO" id="GO:0070006">
    <property type="term" value="F:metalloaminopeptidase activity"/>
    <property type="evidence" value="ECO:0007669"/>
    <property type="project" value="TreeGrafter"/>
</dbReference>
<dbReference type="GO" id="GO:0042277">
    <property type="term" value="F:peptide binding"/>
    <property type="evidence" value="ECO:0007669"/>
    <property type="project" value="TreeGrafter"/>
</dbReference>
<dbReference type="GO" id="GO:0016020">
    <property type="term" value="C:membrane"/>
    <property type="evidence" value="ECO:0007669"/>
    <property type="project" value="TreeGrafter"/>
</dbReference>
<evidence type="ECO:0000256" key="2">
    <source>
        <dbReference type="ARBA" id="ARBA00001947"/>
    </source>
</evidence>
<keyword evidence="10" id="KW-0482">Metalloprotease</keyword>
<feature type="domain" description="Aminopeptidase N-like N-terminal" evidence="12">
    <location>
        <begin position="135"/>
        <end position="208"/>
    </location>
</feature>
<evidence type="ECO:0000256" key="9">
    <source>
        <dbReference type="ARBA" id="ARBA00022833"/>
    </source>
</evidence>
<dbReference type="SUPFAM" id="SSF63737">
    <property type="entry name" value="Leukotriene A4 hydrolase N-terminal domain"/>
    <property type="match status" value="1"/>
</dbReference>
<dbReference type="Pfam" id="PF01433">
    <property type="entry name" value="Peptidase_M1"/>
    <property type="match status" value="1"/>
</dbReference>
<evidence type="ECO:0000256" key="8">
    <source>
        <dbReference type="ARBA" id="ARBA00022801"/>
    </source>
</evidence>
<dbReference type="Pfam" id="PF17900">
    <property type="entry name" value="Peptidase_M1_N"/>
    <property type="match status" value="1"/>
</dbReference>
<evidence type="ECO:0000259" key="11">
    <source>
        <dbReference type="Pfam" id="PF01433"/>
    </source>
</evidence>
<organism evidence="13 14">
    <name type="scientific">Zobellia amurskyensis</name>
    <dbReference type="NCBI Taxonomy" id="248905"/>
    <lineage>
        <taxon>Bacteria</taxon>
        <taxon>Pseudomonadati</taxon>
        <taxon>Bacteroidota</taxon>
        <taxon>Flavobacteriia</taxon>
        <taxon>Flavobacteriales</taxon>
        <taxon>Flavobacteriaceae</taxon>
        <taxon>Zobellia</taxon>
    </lineage>
</organism>
<protein>
    <recommendedName>
        <fullName evidence="5">Aminopeptidase N</fullName>
        <ecNumber evidence="4">3.4.11.2</ecNumber>
    </recommendedName>
</protein>
<comment type="cofactor">
    <cofactor evidence="2">
        <name>Zn(2+)</name>
        <dbReference type="ChEBI" id="CHEBI:29105"/>
    </cofactor>
</comment>
<comment type="caution">
    <text evidence="13">The sequence shown here is derived from an EMBL/GenBank/DDBJ whole genome shotgun (WGS) entry which is preliminary data.</text>
</comment>
<evidence type="ECO:0000256" key="7">
    <source>
        <dbReference type="ARBA" id="ARBA00022723"/>
    </source>
</evidence>
<dbReference type="GO" id="GO:0005615">
    <property type="term" value="C:extracellular space"/>
    <property type="evidence" value="ECO:0007669"/>
    <property type="project" value="TreeGrafter"/>
</dbReference>
<dbReference type="Proteomes" id="UP000540519">
    <property type="component" value="Unassembled WGS sequence"/>
</dbReference>
<keyword evidence="14" id="KW-1185">Reference proteome</keyword>
<name>A0A7X2ZUL1_9FLAO</name>
<dbReference type="Gene3D" id="2.60.40.1730">
    <property type="entry name" value="tricorn interacting facor f3 domain"/>
    <property type="match status" value="1"/>
</dbReference>
<evidence type="ECO:0000313" key="14">
    <source>
        <dbReference type="Proteomes" id="UP000540519"/>
    </source>
</evidence>
<dbReference type="GO" id="GO:0005737">
    <property type="term" value="C:cytoplasm"/>
    <property type="evidence" value="ECO:0007669"/>
    <property type="project" value="TreeGrafter"/>
</dbReference>
<dbReference type="RefSeq" id="WP_155600178.1">
    <property type="nucleotide sequence ID" value="NZ_RCNR01000023.1"/>
</dbReference>
<dbReference type="InterPro" id="IPR045357">
    <property type="entry name" value="Aminopeptidase_N-like_N"/>
</dbReference>
<dbReference type="InterPro" id="IPR050344">
    <property type="entry name" value="Peptidase_M1_aminopeptidases"/>
</dbReference>
<dbReference type="GO" id="GO:0016285">
    <property type="term" value="F:alanyl aminopeptidase activity"/>
    <property type="evidence" value="ECO:0007669"/>
    <property type="project" value="UniProtKB-EC"/>
</dbReference>
<dbReference type="GO" id="GO:0008270">
    <property type="term" value="F:zinc ion binding"/>
    <property type="evidence" value="ECO:0007669"/>
    <property type="project" value="InterPro"/>
</dbReference>
<dbReference type="InterPro" id="IPR027268">
    <property type="entry name" value="Peptidase_M4/M1_CTD_sf"/>
</dbReference>
<comment type="similarity">
    <text evidence="3">Belongs to the peptidase M1 family.</text>
</comment>